<dbReference type="InterPro" id="IPR007621">
    <property type="entry name" value="TPM_dom"/>
</dbReference>
<keyword evidence="3" id="KW-0732">Signal</keyword>
<dbReference type="AlphaFoldDB" id="A0A1S9PDL1"/>
<keyword evidence="2" id="KW-0472">Membrane</keyword>
<keyword evidence="2" id="KW-1133">Transmembrane helix</keyword>
<feature type="transmembrane region" description="Helical" evidence="2">
    <location>
        <begin position="181"/>
        <end position="202"/>
    </location>
</feature>
<dbReference type="PANTHER" id="PTHR30373:SF2">
    <property type="entry name" value="UPF0603 PROTEIN YGCG"/>
    <property type="match status" value="1"/>
</dbReference>
<feature type="compositionally biased region" description="Low complexity" evidence="1">
    <location>
        <begin position="293"/>
        <end position="329"/>
    </location>
</feature>
<dbReference type="OrthoDB" id="797162at2"/>
<feature type="compositionally biased region" description="Polar residues" evidence="1">
    <location>
        <begin position="262"/>
        <end position="285"/>
    </location>
</feature>
<evidence type="ECO:0000313" key="5">
    <source>
        <dbReference type="EMBL" id="OOQ59030.1"/>
    </source>
</evidence>
<reference evidence="5 6" key="1">
    <citation type="submission" date="2016-07" db="EMBL/GenBank/DDBJ databases">
        <title>Genomic analysis of zinc-resistant bacterium Mucilaginibacter pedocola TBZ30.</title>
        <authorList>
            <person name="Huang J."/>
            <person name="Tang J."/>
        </authorList>
    </citation>
    <scope>NUCLEOTIDE SEQUENCE [LARGE SCALE GENOMIC DNA]</scope>
    <source>
        <strain evidence="5 6">TBZ30</strain>
    </source>
</reference>
<feature type="compositionally biased region" description="Low complexity" evidence="1">
    <location>
        <begin position="338"/>
        <end position="351"/>
    </location>
</feature>
<keyword evidence="6" id="KW-1185">Reference proteome</keyword>
<comment type="caution">
    <text evidence="5">The sequence shown here is derived from an EMBL/GenBank/DDBJ whole genome shotgun (WGS) entry which is preliminary data.</text>
</comment>
<proteinExistence type="predicted"/>
<feature type="domain" description="TPM" evidence="4">
    <location>
        <begin position="29"/>
        <end position="149"/>
    </location>
</feature>
<keyword evidence="2" id="KW-0812">Transmembrane</keyword>
<accession>A0A1S9PDL1</accession>
<feature type="chain" id="PRO_5012323228" description="TPM domain-containing protein" evidence="3">
    <location>
        <begin position="19"/>
        <end position="351"/>
    </location>
</feature>
<evidence type="ECO:0000256" key="3">
    <source>
        <dbReference type="SAM" id="SignalP"/>
    </source>
</evidence>
<feature type="region of interest" description="Disordered" evidence="1">
    <location>
        <begin position="262"/>
        <end position="351"/>
    </location>
</feature>
<dbReference type="STRING" id="1792845.BC343_29805"/>
<dbReference type="PANTHER" id="PTHR30373">
    <property type="entry name" value="UPF0603 PROTEIN YGCG"/>
    <property type="match status" value="1"/>
</dbReference>
<gene>
    <name evidence="5" type="ORF">BC343_29805</name>
</gene>
<organism evidence="5 6">
    <name type="scientific">Mucilaginibacter pedocola</name>
    <dbReference type="NCBI Taxonomy" id="1792845"/>
    <lineage>
        <taxon>Bacteria</taxon>
        <taxon>Pseudomonadati</taxon>
        <taxon>Bacteroidota</taxon>
        <taxon>Sphingobacteriia</taxon>
        <taxon>Sphingobacteriales</taxon>
        <taxon>Sphingobacteriaceae</taxon>
        <taxon>Mucilaginibacter</taxon>
    </lineage>
</organism>
<dbReference type="EMBL" id="MBTF01000018">
    <property type="protein sequence ID" value="OOQ59030.1"/>
    <property type="molecule type" value="Genomic_DNA"/>
</dbReference>
<evidence type="ECO:0000256" key="2">
    <source>
        <dbReference type="SAM" id="Phobius"/>
    </source>
</evidence>
<dbReference type="Pfam" id="PF04536">
    <property type="entry name" value="TPM_phosphatase"/>
    <property type="match status" value="1"/>
</dbReference>
<evidence type="ECO:0000313" key="6">
    <source>
        <dbReference type="Proteomes" id="UP000189739"/>
    </source>
</evidence>
<dbReference type="RefSeq" id="WP_078349014.1">
    <property type="nucleotide sequence ID" value="NZ_MBTF01000018.1"/>
</dbReference>
<dbReference type="Proteomes" id="UP000189739">
    <property type="component" value="Unassembled WGS sequence"/>
</dbReference>
<feature type="signal peptide" evidence="3">
    <location>
        <begin position="1"/>
        <end position="18"/>
    </location>
</feature>
<dbReference type="Gene3D" id="3.10.310.50">
    <property type="match status" value="1"/>
</dbReference>
<name>A0A1S9PDL1_9SPHI</name>
<evidence type="ECO:0000256" key="1">
    <source>
        <dbReference type="SAM" id="MobiDB-lite"/>
    </source>
</evidence>
<protein>
    <recommendedName>
        <fullName evidence="4">TPM domain-containing protein</fullName>
    </recommendedName>
</protein>
<evidence type="ECO:0000259" key="4">
    <source>
        <dbReference type="Pfam" id="PF04536"/>
    </source>
</evidence>
<sequence>MKRFLIVCLLFVTGLAAAQIPQPKKNTFVNDYANLLTADDIKALNEKLYVIQKQAGVQVAIVLVKKVPSEFTIERFATRIGRKWHVGTKKRGVVYVAAIDDHLQRLAIAENLQASLTDQKCEEILAEMKPSYRNEDYNGGLTILVNSIHTELIGPIATPAPVAKPVVAQTAAARENEPNKIGFIIMGFGVLLTIYGIIKYFVNRGRNRMDGYYRQGGNYGGGYGYGGGTVINNYNNNNGGGRWYRRPYGFWGSNRYNGYSSGDYSSTSEPQNRVSADNNPSNWGNWGSGDSGDSGFSDSGSSSSRRSSSSSSSSSRSSSSDSSGFSDRGGSSGGGSSSGSSSSSGGATSSW</sequence>